<organism evidence="4 5">
    <name type="scientific">Oceanococcus atlanticus</name>
    <dbReference type="NCBI Taxonomy" id="1317117"/>
    <lineage>
        <taxon>Bacteria</taxon>
        <taxon>Pseudomonadati</taxon>
        <taxon>Pseudomonadota</taxon>
        <taxon>Gammaproteobacteria</taxon>
        <taxon>Chromatiales</taxon>
        <taxon>Oceanococcaceae</taxon>
        <taxon>Oceanococcus</taxon>
    </lineage>
</organism>
<dbReference type="STRING" id="1317117.ATO7_00180"/>
<dbReference type="GO" id="GO:0006694">
    <property type="term" value="P:steroid biosynthetic process"/>
    <property type="evidence" value="ECO:0007669"/>
    <property type="project" value="InterPro"/>
</dbReference>
<dbReference type="Gene3D" id="3.40.50.720">
    <property type="entry name" value="NAD(P)-binding Rossmann-like Domain"/>
    <property type="match status" value="1"/>
</dbReference>
<evidence type="ECO:0000256" key="1">
    <source>
        <dbReference type="ARBA" id="ARBA00009219"/>
    </source>
</evidence>
<dbReference type="AlphaFoldDB" id="A0A1Y1SF12"/>
<dbReference type="EMBL" id="AQQV01000001">
    <property type="protein sequence ID" value="ORE88245.1"/>
    <property type="molecule type" value="Genomic_DNA"/>
</dbReference>
<proteinExistence type="inferred from homology"/>
<keyword evidence="2" id="KW-0560">Oxidoreductase</keyword>
<reference evidence="4 5" key="1">
    <citation type="submission" date="2013-04" db="EMBL/GenBank/DDBJ databases">
        <title>Oceanococcus atlanticus 22II-S10r2 Genome Sequencing.</title>
        <authorList>
            <person name="Lai Q."/>
            <person name="Li G."/>
            <person name="Shao Z."/>
        </authorList>
    </citation>
    <scope>NUCLEOTIDE SEQUENCE [LARGE SCALE GENOMIC DNA]</scope>
    <source>
        <strain evidence="4 5">22II-S10r2</strain>
    </source>
</reference>
<comment type="similarity">
    <text evidence="1">Belongs to the 3-beta-HSD family.</text>
</comment>
<protein>
    <submittedName>
        <fullName evidence="4">Cholesterol dehydrogenase</fullName>
    </submittedName>
</protein>
<evidence type="ECO:0000259" key="3">
    <source>
        <dbReference type="Pfam" id="PF01073"/>
    </source>
</evidence>
<dbReference type="InterPro" id="IPR036291">
    <property type="entry name" value="NAD(P)-bd_dom_sf"/>
</dbReference>
<keyword evidence="5" id="KW-1185">Reference proteome</keyword>
<evidence type="ECO:0000256" key="2">
    <source>
        <dbReference type="ARBA" id="ARBA00023002"/>
    </source>
</evidence>
<dbReference type="PANTHER" id="PTHR43245">
    <property type="entry name" value="BIFUNCTIONAL POLYMYXIN RESISTANCE PROTEIN ARNA"/>
    <property type="match status" value="1"/>
</dbReference>
<dbReference type="PANTHER" id="PTHR43245:SF51">
    <property type="entry name" value="SHORT CHAIN DEHYDROGENASE_REDUCTASE FAMILY 42E, MEMBER 2"/>
    <property type="match status" value="1"/>
</dbReference>
<dbReference type="SUPFAM" id="SSF51735">
    <property type="entry name" value="NAD(P)-binding Rossmann-fold domains"/>
    <property type="match status" value="1"/>
</dbReference>
<dbReference type="OrthoDB" id="9787292at2"/>
<feature type="domain" description="3-beta hydroxysteroid dehydrogenase/isomerase" evidence="3">
    <location>
        <begin position="23"/>
        <end position="275"/>
    </location>
</feature>
<dbReference type="InterPro" id="IPR002225">
    <property type="entry name" value="3Beta_OHSteriod_DH/Estase"/>
</dbReference>
<gene>
    <name evidence="4" type="ORF">ATO7_00180</name>
</gene>
<accession>A0A1Y1SF12</accession>
<evidence type="ECO:0000313" key="5">
    <source>
        <dbReference type="Proteomes" id="UP000192342"/>
    </source>
</evidence>
<dbReference type="Pfam" id="PF01073">
    <property type="entry name" value="3Beta_HSD"/>
    <property type="match status" value="1"/>
</dbReference>
<sequence>MANTQDIAPTPKFEPAELGEVCLVTGGGGYVGSALVRRLRENGCRVRSLDVVPHDFDDPGVETVVADLRHYADVRRACEGVDTVFHTAAIINLLSLYRPAQKRMVYEVNCVGTRNLVKAAEAAGVAALVQTSTFSVVLDRVLDNQDESVPYATRTRDLYSMTKIEAERTVLAADQNDGLRTCALRPGGVWGSDCNSIMIRSFLEELAAGRFKALIGNGRATMDNTHVDNLIDAHFLAAKALREKPEVVGGQAYFINDDEQVNGLVWFKPLVEALGEKFPRLTLPAPMMKMIGRGMELAHFFGGPEPTLTHRGIRNLTESSSFRIDKARRDLGYTPRFTRDNGFALLLPNARRFVDDLRGKAAA</sequence>
<dbReference type="InterPro" id="IPR050177">
    <property type="entry name" value="Lipid_A_modif_metabolic_enz"/>
</dbReference>
<dbReference type="Proteomes" id="UP000192342">
    <property type="component" value="Unassembled WGS sequence"/>
</dbReference>
<dbReference type="GO" id="GO:0016616">
    <property type="term" value="F:oxidoreductase activity, acting on the CH-OH group of donors, NAD or NADP as acceptor"/>
    <property type="evidence" value="ECO:0007669"/>
    <property type="project" value="InterPro"/>
</dbReference>
<comment type="caution">
    <text evidence="4">The sequence shown here is derived from an EMBL/GenBank/DDBJ whole genome shotgun (WGS) entry which is preliminary data.</text>
</comment>
<name>A0A1Y1SF12_9GAMM</name>
<dbReference type="RefSeq" id="WP_083558904.1">
    <property type="nucleotide sequence ID" value="NZ_AQQV01000001.1"/>
</dbReference>
<evidence type="ECO:0000313" key="4">
    <source>
        <dbReference type="EMBL" id="ORE88245.1"/>
    </source>
</evidence>